<dbReference type="Proteomes" id="UP000036850">
    <property type="component" value="Unassembled WGS sequence"/>
</dbReference>
<reference evidence="2" key="1">
    <citation type="submission" date="2015-07" db="EMBL/GenBank/DDBJ databases">
        <title>Draft genome sequence of a Pseudoalteromonas rubra strain, OCN096, isolated from Kaneohe Bay, Oahu, Hawaii.</title>
        <authorList>
            <person name="Beurmann S."/>
            <person name="Ushijima B."/>
            <person name="Belcaid M."/>
            <person name="Callahan S.M."/>
            <person name="Aeby G.S."/>
        </authorList>
    </citation>
    <scope>NUCLEOTIDE SEQUENCE [LARGE SCALE GENOMIC DNA]</scope>
    <source>
        <strain evidence="2">OCN096</strain>
    </source>
</reference>
<evidence type="ECO:0000313" key="1">
    <source>
        <dbReference type="EMBL" id="KNC68313.1"/>
    </source>
</evidence>
<proteinExistence type="predicted"/>
<dbReference type="EMBL" id="LFZX01000028">
    <property type="protein sequence ID" value="KNC68313.1"/>
    <property type="molecule type" value="Genomic_DNA"/>
</dbReference>
<evidence type="ECO:0000313" key="2">
    <source>
        <dbReference type="Proteomes" id="UP000036850"/>
    </source>
</evidence>
<dbReference type="PATRIC" id="fig|43658.6.peg.2284"/>
<protein>
    <submittedName>
        <fullName evidence="1">Uncharacterized protein</fullName>
    </submittedName>
</protein>
<comment type="caution">
    <text evidence="1">The sequence shown here is derived from an EMBL/GenBank/DDBJ whole genome shotgun (WGS) entry which is preliminary data.</text>
</comment>
<accession>A0A0L0EWU5</accession>
<name>A0A0L0EWU5_9GAMM</name>
<dbReference type="AlphaFoldDB" id="A0A0L0EWU5"/>
<sequence length="120" mass="13291">MTDEKNEHKRFGCWYAGACVSGAQATVTSGGYYKIDKLYTWADYTDNVFLITLESQSASAQENCPFGYWLDKSSTTNGNIFSAALAAYHANTKVLIYADETADWSGLRSKECKIKSIVSE</sequence>
<gene>
    <name evidence="1" type="ORF">AC626_05705</name>
</gene>
<organism evidence="1 2">
    <name type="scientific">Pseudoalteromonas rubra</name>
    <dbReference type="NCBI Taxonomy" id="43658"/>
    <lineage>
        <taxon>Bacteria</taxon>
        <taxon>Pseudomonadati</taxon>
        <taxon>Pseudomonadota</taxon>
        <taxon>Gammaproteobacteria</taxon>
        <taxon>Alteromonadales</taxon>
        <taxon>Pseudoalteromonadaceae</taxon>
        <taxon>Pseudoalteromonas</taxon>
    </lineage>
</organism>